<keyword evidence="1" id="KW-0472">Membrane</keyword>
<keyword evidence="1" id="KW-0812">Transmembrane</keyword>
<keyword evidence="1" id="KW-1133">Transmembrane helix</keyword>
<organism evidence="2 3">
    <name type="scientific">Candidatus Nitrososphaera evergladensis SR1</name>
    <dbReference type="NCBI Taxonomy" id="1459636"/>
    <lineage>
        <taxon>Archaea</taxon>
        <taxon>Nitrososphaerota</taxon>
        <taxon>Nitrososphaeria</taxon>
        <taxon>Nitrososphaerales</taxon>
        <taxon>Nitrososphaeraceae</taxon>
        <taxon>Nitrososphaera</taxon>
    </lineage>
</organism>
<dbReference type="EMBL" id="CP007174">
    <property type="protein sequence ID" value="AIF83900.1"/>
    <property type="molecule type" value="Genomic_DNA"/>
</dbReference>
<evidence type="ECO:0000313" key="3">
    <source>
        <dbReference type="Proteomes" id="UP000028194"/>
    </source>
</evidence>
<evidence type="ECO:0000313" key="2">
    <source>
        <dbReference type="EMBL" id="AIF83900.1"/>
    </source>
</evidence>
<dbReference type="Proteomes" id="UP000028194">
    <property type="component" value="Chromosome"/>
</dbReference>
<dbReference type="STRING" id="1459636.NTE_01840"/>
<gene>
    <name evidence="2" type="ORF">NTE_01840</name>
</gene>
<dbReference type="AlphaFoldDB" id="A0A075MS17"/>
<sequence length="70" mass="7470">MALWQRLEEFAYSHPTVAAFAIAIVAVSAIALAFSVFAAATGNTHYLHNDVARVAFHTTTASSRPGCLYA</sequence>
<reference evidence="2 3" key="1">
    <citation type="journal article" date="2014" name="PLoS ONE">
        <title>Genome Sequence of Candidatus Nitrososphaera evergladensis from Group I.1b Enriched from Everglades Soil Reveals Novel Genomic Features of the Ammonia-Oxidizing Archaea.</title>
        <authorList>
            <person name="Zhalnina K.V."/>
            <person name="Dias R."/>
            <person name="Leonard M.T."/>
            <person name="Dorr de Quadros P."/>
            <person name="Camargo F.A."/>
            <person name="Drew J.C."/>
            <person name="Farmerie W.G."/>
            <person name="Daroub S.H."/>
            <person name="Triplett E.W."/>
        </authorList>
    </citation>
    <scope>NUCLEOTIDE SEQUENCE [LARGE SCALE GENOMIC DNA]</scope>
    <source>
        <strain evidence="2 3">SR1</strain>
    </source>
</reference>
<evidence type="ECO:0000256" key="1">
    <source>
        <dbReference type="SAM" id="Phobius"/>
    </source>
</evidence>
<dbReference type="GeneID" id="41597604"/>
<accession>A0A075MS17</accession>
<name>A0A075MS17_9ARCH</name>
<keyword evidence="3" id="KW-1185">Reference proteome</keyword>
<protein>
    <submittedName>
        <fullName evidence="2">Uncharacterized protein</fullName>
    </submittedName>
</protein>
<proteinExistence type="predicted"/>
<feature type="transmembrane region" description="Helical" evidence="1">
    <location>
        <begin position="20"/>
        <end position="40"/>
    </location>
</feature>
<dbReference type="HOGENOM" id="CLU_2747966_0_0_2"/>
<dbReference type="RefSeq" id="WP_148700588.1">
    <property type="nucleotide sequence ID" value="NZ_CP007174.1"/>
</dbReference>
<dbReference type="KEGG" id="nev:NTE_01840"/>